<keyword evidence="10" id="KW-1133">Transmembrane helix</keyword>
<evidence type="ECO:0000313" key="14">
    <source>
        <dbReference type="EMBL" id="BAD91310.1"/>
    </source>
</evidence>
<dbReference type="Pfam" id="PF01759">
    <property type="entry name" value="NTR"/>
    <property type="match status" value="1"/>
</dbReference>
<dbReference type="InterPro" id="IPR008211">
    <property type="entry name" value="Laminin_N"/>
</dbReference>
<evidence type="ECO:0000256" key="1">
    <source>
        <dbReference type="ARBA" id="ARBA00004613"/>
    </source>
</evidence>
<feature type="region of interest" description="Disordered" evidence="9">
    <location>
        <begin position="472"/>
        <end position="495"/>
    </location>
</feature>
<dbReference type="Gene3D" id="2.10.25.10">
    <property type="entry name" value="Laminin"/>
    <property type="match status" value="2"/>
</dbReference>
<evidence type="ECO:0000256" key="4">
    <source>
        <dbReference type="ARBA" id="ARBA00022737"/>
    </source>
</evidence>
<dbReference type="InterPro" id="IPR056863">
    <property type="entry name" value="LMN_ATRN_NET-like_EGF"/>
</dbReference>
<feature type="domain" description="Laminin N-terminal" evidence="13">
    <location>
        <begin position="63"/>
        <end position="297"/>
    </location>
</feature>
<keyword evidence="4" id="KW-0677">Repeat</keyword>
<evidence type="ECO:0000256" key="7">
    <source>
        <dbReference type="ARBA" id="ARBA00023292"/>
    </source>
</evidence>
<keyword evidence="6" id="KW-0325">Glycoprotein</keyword>
<keyword evidence="5 8" id="KW-1015">Disulfide bond</keyword>
<dbReference type="EMBL" id="AB174762">
    <property type="protein sequence ID" value="BAD91310.1"/>
    <property type="molecule type" value="mRNA"/>
</dbReference>
<dbReference type="Pfam" id="PF00053">
    <property type="entry name" value="EGF_laminin"/>
    <property type="match status" value="2"/>
</dbReference>
<dbReference type="GO" id="GO:0009888">
    <property type="term" value="P:tissue development"/>
    <property type="evidence" value="ECO:0007669"/>
    <property type="project" value="TreeGrafter"/>
</dbReference>
<dbReference type="GO" id="GO:0016358">
    <property type="term" value="P:dendrite development"/>
    <property type="evidence" value="ECO:0007669"/>
    <property type="project" value="TreeGrafter"/>
</dbReference>
<dbReference type="Gene3D" id="2.60.120.260">
    <property type="entry name" value="Galactose-binding domain-like"/>
    <property type="match status" value="1"/>
</dbReference>
<keyword evidence="3" id="KW-0732">Signal</keyword>
<dbReference type="InterPro" id="IPR018933">
    <property type="entry name" value="Netrin_module_non-TIMP"/>
</dbReference>
<dbReference type="Pfam" id="PF24973">
    <property type="entry name" value="EGF_LMN_ATRN"/>
    <property type="match status" value="1"/>
</dbReference>
<accession>Q59JG2</accession>
<evidence type="ECO:0000259" key="12">
    <source>
        <dbReference type="PROSITE" id="PS50189"/>
    </source>
</evidence>
<evidence type="ECO:0000256" key="10">
    <source>
        <dbReference type="SAM" id="Phobius"/>
    </source>
</evidence>
<comment type="subcellular location">
    <subcellularLocation>
        <location evidence="1">Secreted</location>
    </subcellularLocation>
</comment>
<dbReference type="InterPro" id="IPR050440">
    <property type="entry name" value="Laminin/Netrin_ECM"/>
</dbReference>
<dbReference type="FunFam" id="2.10.25.10:FF:000048">
    <property type="entry name" value="Netrin 3"/>
    <property type="match status" value="1"/>
</dbReference>
<evidence type="ECO:0000256" key="6">
    <source>
        <dbReference type="ARBA" id="ARBA00023180"/>
    </source>
</evidence>
<feature type="domain" description="Laminin EGF-like" evidence="11">
    <location>
        <begin position="417"/>
        <end position="466"/>
    </location>
</feature>
<feature type="domain" description="NTR" evidence="12">
    <location>
        <begin position="495"/>
        <end position="623"/>
    </location>
</feature>
<organism evidence="14">
    <name type="scientific">Hemicentrotus pulcherrimus</name>
    <name type="common">Sea urchin</name>
    <name type="synonym">Strongylocentrotus pulcherrimus</name>
    <dbReference type="NCBI Taxonomy" id="7650"/>
    <lineage>
        <taxon>Eukaryota</taxon>
        <taxon>Metazoa</taxon>
        <taxon>Echinodermata</taxon>
        <taxon>Eleutherozoa</taxon>
        <taxon>Echinozoa</taxon>
        <taxon>Echinoidea</taxon>
        <taxon>Euechinoidea</taxon>
        <taxon>Echinacea</taxon>
        <taxon>Camarodonta</taxon>
        <taxon>Echinidea</taxon>
        <taxon>Strongylocentrotidae</taxon>
        <taxon>Hemicentrotus</taxon>
    </lineage>
</organism>
<keyword evidence="10" id="KW-0472">Membrane</keyword>
<protein>
    <submittedName>
        <fullName evidence="14">Axon guidance molecule HpNetrin</fullName>
    </submittedName>
</protein>
<dbReference type="SUPFAM" id="SSF50242">
    <property type="entry name" value="TIMP-like"/>
    <property type="match status" value="1"/>
</dbReference>
<feature type="disulfide bond" evidence="8">
    <location>
        <begin position="450"/>
        <end position="464"/>
    </location>
</feature>
<feature type="transmembrane region" description="Helical" evidence="10">
    <location>
        <begin position="18"/>
        <end position="37"/>
    </location>
</feature>
<dbReference type="PROSITE" id="PS50027">
    <property type="entry name" value="EGF_LAM_2"/>
    <property type="match status" value="1"/>
</dbReference>
<evidence type="ECO:0000256" key="2">
    <source>
        <dbReference type="ARBA" id="ARBA00022525"/>
    </source>
</evidence>
<evidence type="ECO:0000256" key="9">
    <source>
        <dbReference type="SAM" id="MobiDB-lite"/>
    </source>
</evidence>
<dbReference type="CDD" id="cd03579">
    <property type="entry name" value="NTR_netrin-1_like"/>
    <property type="match status" value="1"/>
</dbReference>
<proteinExistence type="evidence at transcript level"/>
<dbReference type="PROSITE" id="PS50189">
    <property type="entry name" value="NTR"/>
    <property type="match status" value="1"/>
</dbReference>
<dbReference type="SUPFAM" id="SSF57196">
    <property type="entry name" value="EGF/Laminin"/>
    <property type="match status" value="3"/>
</dbReference>
<dbReference type="GO" id="GO:0005604">
    <property type="term" value="C:basement membrane"/>
    <property type="evidence" value="ECO:0007669"/>
    <property type="project" value="TreeGrafter"/>
</dbReference>
<evidence type="ECO:0000259" key="11">
    <source>
        <dbReference type="PROSITE" id="PS50027"/>
    </source>
</evidence>
<dbReference type="GO" id="GO:0008045">
    <property type="term" value="P:motor neuron axon guidance"/>
    <property type="evidence" value="ECO:0007669"/>
    <property type="project" value="TreeGrafter"/>
</dbReference>
<dbReference type="InterPro" id="IPR001134">
    <property type="entry name" value="Netrin_domain"/>
</dbReference>
<dbReference type="PANTHER" id="PTHR10574:SF365">
    <property type="entry name" value="NETRIN-A-RELATED"/>
    <property type="match status" value="1"/>
</dbReference>
<name>Q59JG2_HEMPU</name>
<dbReference type="PROSITE" id="PS01248">
    <property type="entry name" value="EGF_LAM_1"/>
    <property type="match status" value="1"/>
</dbReference>
<dbReference type="PANTHER" id="PTHR10574">
    <property type="entry name" value="NETRIN/LAMININ-RELATED"/>
    <property type="match status" value="1"/>
</dbReference>
<evidence type="ECO:0000256" key="3">
    <source>
        <dbReference type="ARBA" id="ARBA00022729"/>
    </source>
</evidence>
<dbReference type="SMART" id="SM00643">
    <property type="entry name" value="C345C"/>
    <property type="match status" value="1"/>
</dbReference>
<evidence type="ECO:0000256" key="8">
    <source>
        <dbReference type="PROSITE-ProRule" id="PRU00460"/>
    </source>
</evidence>
<keyword evidence="2" id="KW-0964">Secreted</keyword>
<gene>
    <name evidence="14" type="primary">hpnetrin</name>
</gene>
<feature type="disulfide bond" evidence="8">
    <location>
        <begin position="419"/>
        <end position="436"/>
    </location>
</feature>
<feature type="disulfide bond" evidence="8">
    <location>
        <begin position="417"/>
        <end position="429"/>
    </location>
</feature>
<evidence type="ECO:0000259" key="13">
    <source>
        <dbReference type="PROSITE" id="PS51117"/>
    </source>
</evidence>
<dbReference type="SMART" id="SM00180">
    <property type="entry name" value="EGF_Lam"/>
    <property type="match status" value="3"/>
</dbReference>
<keyword evidence="7 8" id="KW-0424">Laminin EGF-like domain</keyword>
<sequence length="623" mass="71151">MQIVSLCLRRTEHSKMALWWYVVSVFVIMGFGSCWGARAGNSGISMFAAQDSRRDPCYGENNVPKRCEPDFVNAAFQAPVEASSTCGDPPSRFCALSSGAEGERQRNCFICDESHPKRRHPASYLTDLHNPNNLTCWQSEPFTQSQHNVTLKLSLTKRFEITYISMEFCWLHPDSMVIFKSQDFGKTWQPYQYYSSQCRKTYGMPKNAVITKQNEQEPACTDIHSSDLIAGSRVAFSTLEGRPSAYDFDNSPVLQDWVTATDIKIVFNKLPVLGENEDENPRESLYYALSDLSVGGRCKCNGHASSCGPGRDGEMECDCKHNTAGRECELCKTFHYDRPWARATSKEANECIPCNCNLHARKCRFNMELYKLSGRKSGGVCLKCRHNTDGRYCHYCKEGYYRDQSKPITHRKVCKACDCHPIGSLGSICNQTTGQCPCKDGVTGLTCNRCSLGYQQSRSPVAPCIRIKEHPRITSQPQEQRDEAAASSQTTDGDCPRNCAGSTRKISQNKYCKKDYVLHAHVLSREMEDEWVKFTVNVVTVYKRGEQRIRRGNTFLYVRQRDLTCKCPKIRLRHRYLILGDEDDSSSKRDGIVVDNKSIVLKWRDEWDMRMRKFQREQRRDEC</sequence>
<dbReference type="Gene3D" id="2.40.50.120">
    <property type="match status" value="1"/>
</dbReference>
<feature type="disulfide bond" evidence="8">
    <location>
        <begin position="438"/>
        <end position="447"/>
    </location>
</feature>
<dbReference type="InterPro" id="IPR002049">
    <property type="entry name" value="LE_dom"/>
</dbReference>
<dbReference type="AlphaFoldDB" id="Q59JG2"/>
<dbReference type="FunFam" id="2.40.50.120:FF:000001">
    <property type="entry name" value="Netrin 1"/>
    <property type="match status" value="1"/>
</dbReference>
<dbReference type="GO" id="GO:0005576">
    <property type="term" value="C:extracellular region"/>
    <property type="evidence" value="ECO:0007669"/>
    <property type="project" value="UniProtKB-SubCell"/>
</dbReference>
<dbReference type="GO" id="GO:0009887">
    <property type="term" value="P:animal organ morphogenesis"/>
    <property type="evidence" value="ECO:0007669"/>
    <property type="project" value="TreeGrafter"/>
</dbReference>
<dbReference type="SMART" id="SM00136">
    <property type="entry name" value="LamNT"/>
    <property type="match status" value="1"/>
</dbReference>
<dbReference type="FunFam" id="2.60.120.260:FF:000098">
    <property type="entry name" value="Netrin-A, isoform B"/>
    <property type="match status" value="1"/>
</dbReference>
<dbReference type="CDD" id="cd00055">
    <property type="entry name" value="EGF_Lam"/>
    <property type="match status" value="3"/>
</dbReference>
<keyword evidence="10" id="KW-0812">Transmembrane</keyword>
<dbReference type="Pfam" id="PF00055">
    <property type="entry name" value="Laminin_N"/>
    <property type="match status" value="1"/>
</dbReference>
<dbReference type="InterPro" id="IPR008993">
    <property type="entry name" value="TIMP-like_OB-fold"/>
</dbReference>
<dbReference type="FunFam" id="2.10.25.10:FF:000081">
    <property type="entry name" value="Netrin 1"/>
    <property type="match status" value="1"/>
</dbReference>
<reference evidence="14" key="1">
    <citation type="submission" date="2004-03" db="EMBL/GenBank/DDBJ databases">
        <title>Hemicentrotus pulcherrimus Netrin.</title>
        <authorList>
            <person name="Yasuda H."/>
            <person name="Katow H."/>
        </authorList>
    </citation>
    <scope>NUCLEOTIDE SEQUENCE</scope>
</reference>
<dbReference type="PROSITE" id="PS51117">
    <property type="entry name" value="LAMININ_NTER"/>
    <property type="match status" value="1"/>
</dbReference>
<evidence type="ECO:0000256" key="5">
    <source>
        <dbReference type="ARBA" id="ARBA00023157"/>
    </source>
</evidence>